<dbReference type="Proteomes" id="UP000567179">
    <property type="component" value="Unassembled WGS sequence"/>
</dbReference>
<protein>
    <recommendedName>
        <fullName evidence="2">Nephrocystin 3-like N-terminal domain-containing protein</fullName>
    </recommendedName>
</protein>
<reference evidence="3 4" key="1">
    <citation type="journal article" date="2020" name="ISME J.">
        <title>Uncovering the hidden diversity of litter-decomposition mechanisms in mushroom-forming fungi.</title>
        <authorList>
            <person name="Floudas D."/>
            <person name="Bentzer J."/>
            <person name="Ahren D."/>
            <person name="Johansson T."/>
            <person name="Persson P."/>
            <person name="Tunlid A."/>
        </authorList>
    </citation>
    <scope>NUCLEOTIDE SEQUENCE [LARGE SCALE GENOMIC DNA]</scope>
    <source>
        <strain evidence="3 4">CBS 101986</strain>
    </source>
</reference>
<evidence type="ECO:0000256" key="1">
    <source>
        <dbReference type="ARBA" id="ARBA00022737"/>
    </source>
</evidence>
<dbReference type="InterPro" id="IPR027417">
    <property type="entry name" value="P-loop_NTPase"/>
</dbReference>
<feature type="domain" description="Nephrocystin 3-like N-terminal" evidence="2">
    <location>
        <begin position="93"/>
        <end position="261"/>
    </location>
</feature>
<dbReference type="Pfam" id="PF24883">
    <property type="entry name" value="NPHP3_N"/>
    <property type="match status" value="1"/>
</dbReference>
<dbReference type="PANTHER" id="PTHR10039:SF14">
    <property type="entry name" value="NACHT DOMAIN-CONTAINING PROTEIN"/>
    <property type="match status" value="1"/>
</dbReference>
<dbReference type="SUPFAM" id="SSF52540">
    <property type="entry name" value="P-loop containing nucleoside triphosphate hydrolases"/>
    <property type="match status" value="1"/>
</dbReference>
<evidence type="ECO:0000313" key="4">
    <source>
        <dbReference type="Proteomes" id="UP000567179"/>
    </source>
</evidence>
<gene>
    <name evidence="3" type="ORF">D9619_008217</name>
</gene>
<keyword evidence="1" id="KW-0677">Repeat</keyword>
<keyword evidence="4" id="KW-1185">Reference proteome</keyword>
<accession>A0A8H5ATZ1</accession>
<organism evidence="3 4">
    <name type="scientific">Psilocybe cf. subviscida</name>
    <dbReference type="NCBI Taxonomy" id="2480587"/>
    <lineage>
        <taxon>Eukaryota</taxon>
        <taxon>Fungi</taxon>
        <taxon>Dikarya</taxon>
        <taxon>Basidiomycota</taxon>
        <taxon>Agaricomycotina</taxon>
        <taxon>Agaricomycetes</taxon>
        <taxon>Agaricomycetidae</taxon>
        <taxon>Agaricales</taxon>
        <taxon>Agaricineae</taxon>
        <taxon>Strophariaceae</taxon>
        <taxon>Psilocybe</taxon>
    </lineage>
</organism>
<evidence type="ECO:0000259" key="2">
    <source>
        <dbReference type="Pfam" id="PF24883"/>
    </source>
</evidence>
<dbReference type="AlphaFoldDB" id="A0A8H5ATZ1"/>
<dbReference type="Gene3D" id="3.40.50.300">
    <property type="entry name" value="P-loop containing nucleotide triphosphate hydrolases"/>
    <property type="match status" value="1"/>
</dbReference>
<name>A0A8H5ATZ1_9AGAR</name>
<sequence>MTTNAPNYRSSNKTFFHGASGIVANNGTFVNNAPENGGMLVQKTDSVVINHLQARKDIHANFLAVVAPNAFQNAVGQLLSGCWPGTRLKVMDDIENWINSTGDLDYQGHIAWLTGPAGCGKSATIQTISERCSDQQIPVASFFFLRDDTTRNHIQPLVASLSYQLSVSPGFPGAEDCANQFITSAVDTHPLIFGQSIEKQFLHLVIPLVRHVSLEKPVVLLIDGLDECVSKADQQYLIRMIHMLVAERNPSISLKILFASRPEAHLTMPFNRLGQSAGGLLKLSLDDARYQPEADIRLFVSASFDDIRRTHRLGAQLGCSWPSDDAINCIVSKSSGQFLYAAAVMQFIAKSSTNPANRVAAVIGATPSYSFQLLQTDSAFARMDMIFNHVLSACAESDRETLKSILAGQIILHSIGDESYNLDDCLAPLDIDAAVIDHVISVLPSVVQYDGDKKILSFYHASLPDFLVHTARAQKHHIDINSFATKLVGKILRKTDITKRTSTFKFMSLVLRNVLEPIPDLASALLRCPSISYPLYDSSDTDLHQSFFIVLQSIRSLYFHCEKDVYESLLQTWLGWGLPQLYNHLNIVPRGMRRYDMIQESKQKRLTKDAVRLFSDFFWSGDYHRDSANASHQAYTDSNNVASLRSAIMNYKLAVKQYRKHQNASLAITLFNYATVTQCYYENVSRSPDDLDKVICLYTEAQGADSWSGQTQTYLWLLNHLAQAYFEQYQRAFGPSPIKPEGKQKAFNKAFKYCTQLKDNPAAGKRRADAQIQLSRMALEKLRHEQTLDFFETGVQNLRDAFFEAGDEIDAGNKGDEAMQGKKAALDHIRATCLLQLGRLYHCRYDLTEVARLLVQPQQVSLLALAADQSP</sequence>
<dbReference type="PANTHER" id="PTHR10039">
    <property type="entry name" value="AMELOGENIN"/>
    <property type="match status" value="1"/>
</dbReference>
<dbReference type="OrthoDB" id="4772757at2759"/>
<comment type="caution">
    <text evidence="3">The sequence shown here is derived from an EMBL/GenBank/DDBJ whole genome shotgun (WGS) entry which is preliminary data.</text>
</comment>
<proteinExistence type="predicted"/>
<evidence type="ECO:0000313" key="3">
    <source>
        <dbReference type="EMBL" id="KAF5310884.1"/>
    </source>
</evidence>
<dbReference type="EMBL" id="JAACJJ010000057">
    <property type="protein sequence ID" value="KAF5310884.1"/>
    <property type="molecule type" value="Genomic_DNA"/>
</dbReference>
<dbReference type="InterPro" id="IPR056884">
    <property type="entry name" value="NPHP3-like_N"/>
</dbReference>